<sequence length="244" mass="27808">METPVDIGAEFATNGMVPCTVVDIGKEVSKKPQALKAEDEDQNDDEKNHFKFGEVMPGCIYRSSFPHTEDYQFLQTLGLKTIVTLVNKDTPEFKDFMKANDICHKVIELPGTKKVAISEAIMHSIMDVALDKQNYPLLIHCNHGKHRTGCAVAVIRHAHGVAVTEIEKEYRKFAGDKSRECDINYINEYQVSSLHQFCVAKEERIQQHRRRRRSSKMARYIVISGISVSIWLTSLYLFPAYKSL</sequence>
<dbReference type="RefSeq" id="XP_031009318.1">
    <property type="nucleotide sequence ID" value="XM_031145600.1"/>
</dbReference>
<feature type="domain" description="Tyrosine-protein phosphatase" evidence="9">
    <location>
        <begin position="51"/>
        <end position="203"/>
    </location>
</feature>
<evidence type="ECO:0000259" key="9">
    <source>
        <dbReference type="PROSITE" id="PS50054"/>
    </source>
</evidence>
<evidence type="ECO:0000313" key="10">
    <source>
        <dbReference type="EMBL" id="TVY30532.1"/>
    </source>
</evidence>
<dbReference type="GO" id="GO:0016791">
    <property type="term" value="F:phosphatase activity"/>
    <property type="evidence" value="ECO:0007669"/>
    <property type="project" value="TreeGrafter"/>
</dbReference>
<evidence type="ECO:0000256" key="7">
    <source>
        <dbReference type="ARBA" id="ARBA00047927"/>
    </source>
</evidence>
<dbReference type="InterPro" id="IPR016130">
    <property type="entry name" value="Tyr_Pase_AS"/>
</dbReference>
<keyword evidence="11" id="KW-1185">Reference proteome</keyword>
<keyword evidence="8" id="KW-1133">Transmembrane helix</keyword>
<evidence type="ECO:0000256" key="5">
    <source>
        <dbReference type="ARBA" id="ARBA00044949"/>
    </source>
</evidence>
<evidence type="ECO:0000256" key="8">
    <source>
        <dbReference type="SAM" id="Phobius"/>
    </source>
</evidence>
<evidence type="ECO:0000256" key="6">
    <source>
        <dbReference type="ARBA" id="ARBA00047342"/>
    </source>
</evidence>
<keyword evidence="8" id="KW-0812">Transmembrane</keyword>
<dbReference type="FunFam" id="3.90.190.10:FF:000035">
    <property type="entry name" value="Tyrosine phosphatase, putative"/>
    <property type="match status" value="1"/>
</dbReference>
<dbReference type="PANTHER" id="PTHR31126:SF48">
    <property type="entry name" value="INOSITOL PHOSPHATASE SIW14"/>
    <property type="match status" value="1"/>
</dbReference>
<dbReference type="EC" id="3.6.1.52" evidence="2"/>
<dbReference type="Gene3D" id="3.90.190.10">
    <property type="entry name" value="Protein tyrosine phosphatase superfamily"/>
    <property type="match status" value="1"/>
</dbReference>
<evidence type="ECO:0000313" key="11">
    <source>
        <dbReference type="Proteomes" id="UP000431533"/>
    </source>
</evidence>
<dbReference type="OrthoDB" id="6375174at2759"/>
<reference evidence="10 11" key="1">
    <citation type="submission" date="2018-05" db="EMBL/GenBank/DDBJ databases">
        <title>Genome sequencing and assembly of the regulated plant pathogen Lachnellula willkommii and related sister species for the development of diagnostic species identification markers.</title>
        <authorList>
            <person name="Giroux E."/>
            <person name="Bilodeau G."/>
        </authorList>
    </citation>
    <scope>NUCLEOTIDE SEQUENCE [LARGE SCALE GENOMIC DNA]</scope>
    <source>
        <strain evidence="10 11">CBS 185.66</strain>
    </source>
</reference>
<comment type="caution">
    <text evidence="10">The sequence shown here is derived from an EMBL/GenBank/DDBJ whole genome shotgun (WGS) entry which is preliminary data.</text>
</comment>
<dbReference type="GO" id="GO:0005737">
    <property type="term" value="C:cytoplasm"/>
    <property type="evidence" value="ECO:0007669"/>
    <property type="project" value="UniProtKB-SubCell"/>
</dbReference>
<organism evidence="10 11">
    <name type="scientific">Lachnellula hyalina</name>
    <dbReference type="NCBI Taxonomy" id="1316788"/>
    <lineage>
        <taxon>Eukaryota</taxon>
        <taxon>Fungi</taxon>
        <taxon>Dikarya</taxon>
        <taxon>Ascomycota</taxon>
        <taxon>Pezizomycotina</taxon>
        <taxon>Leotiomycetes</taxon>
        <taxon>Helotiales</taxon>
        <taxon>Lachnaceae</taxon>
        <taxon>Lachnellula</taxon>
    </lineage>
</organism>
<evidence type="ECO:0000256" key="3">
    <source>
        <dbReference type="ARBA" id="ARBA00022490"/>
    </source>
</evidence>
<dbReference type="Proteomes" id="UP000431533">
    <property type="component" value="Unassembled WGS sequence"/>
</dbReference>
<keyword evidence="4" id="KW-0378">Hydrolase</keyword>
<dbReference type="GeneID" id="41980807"/>
<feature type="transmembrane region" description="Helical" evidence="8">
    <location>
        <begin position="217"/>
        <end position="238"/>
    </location>
</feature>
<dbReference type="AlphaFoldDB" id="A0A8H8RA84"/>
<dbReference type="PROSITE" id="PS50054">
    <property type="entry name" value="TYR_PHOSPHATASE_DUAL"/>
    <property type="match status" value="1"/>
</dbReference>
<protein>
    <recommendedName>
        <fullName evidence="2">diphosphoinositol-polyphosphate diphosphatase</fullName>
        <ecNumber evidence="2">3.6.1.52</ecNumber>
    </recommendedName>
</protein>
<keyword evidence="8" id="KW-0472">Membrane</keyword>
<keyword evidence="3" id="KW-0963">Cytoplasm</keyword>
<dbReference type="GO" id="GO:0052840">
    <property type="term" value="F:inositol diphosphate tetrakisphosphate diphosphatase activity"/>
    <property type="evidence" value="ECO:0007669"/>
    <property type="project" value="TreeGrafter"/>
</dbReference>
<dbReference type="EMBL" id="QGMH01000006">
    <property type="protein sequence ID" value="TVY30532.1"/>
    <property type="molecule type" value="Genomic_DNA"/>
</dbReference>
<dbReference type="PROSITE" id="PS00383">
    <property type="entry name" value="TYR_PHOSPHATASE_1"/>
    <property type="match status" value="1"/>
</dbReference>
<dbReference type="InterPro" id="IPR020422">
    <property type="entry name" value="TYR_PHOSPHATASE_DUAL_dom"/>
</dbReference>
<comment type="catalytic activity">
    <reaction evidence="6">
        <text>5-diphospho-1D-myo-inositol 1,2,3,4,6-pentakisphosphate + H2O = 1D-myo-inositol hexakisphosphate + phosphate + H(+)</text>
        <dbReference type="Rhea" id="RHEA:22384"/>
        <dbReference type="ChEBI" id="CHEBI:15377"/>
        <dbReference type="ChEBI" id="CHEBI:15378"/>
        <dbReference type="ChEBI" id="CHEBI:43474"/>
        <dbReference type="ChEBI" id="CHEBI:58130"/>
        <dbReference type="ChEBI" id="CHEBI:58628"/>
        <dbReference type="EC" id="3.6.1.52"/>
    </reaction>
    <physiologicalReaction direction="left-to-right" evidence="6">
        <dbReference type="Rhea" id="RHEA:22385"/>
    </physiologicalReaction>
</comment>
<comment type="similarity">
    <text evidence="5">Belongs to the protein-tyrosine phosphatase family. Atypical dual-specificity phosphatase Siw14-like subfamily.</text>
</comment>
<evidence type="ECO:0000256" key="4">
    <source>
        <dbReference type="ARBA" id="ARBA00022801"/>
    </source>
</evidence>
<name>A0A8H8RA84_9HELO</name>
<comment type="catalytic activity">
    <reaction evidence="7">
        <text>1,5-bis(diphospho)-1D-myo-inositol 2,3,4,6-tetrakisphosphate + H2O = 1-diphospho-1D-myo-inositol 2,3,4,5,6-pentakisphosphate + phosphate + 2 H(+)</text>
        <dbReference type="Rhea" id="RHEA:79699"/>
        <dbReference type="ChEBI" id="CHEBI:15377"/>
        <dbReference type="ChEBI" id="CHEBI:15378"/>
        <dbReference type="ChEBI" id="CHEBI:43474"/>
        <dbReference type="ChEBI" id="CHEBI:74946"/>
        <dbReference type="ChEBI" id="CHEBI:77983"/>
        <dbReference type="EC" id="3.6.1.52"/>
    </reaction>
    <physiologicalReaction direction="left-to-right" evidence="7">
        <dbReference type="Rhea" id="RHEA:79700"/>
    </physiologicalReaction>
</comment>
<dbReference type="InterPro" id="IPR004861">
    <property type="entry name" value="Siw14-like"/>
</dbReference>
<evidence type="ECO:0000256" key="1">
    <source>
        <dbReference type="ARBA" id="ARBA00004496"/>
    </source>
</evidence>
<dbReference type="SUPFAM" id="SSF52799">
    <property type="entry name" value="(Phosphotyrosine protein) phosphatases II"/>
    <property type="match status" value="1"/>
</dbReference>
<dbReference type="InterPro" id="IPR029021">
    <property type="entry name" value="Prot-tyrosine_phosphatase-like"/>
</dbReference>
<proteinExistence type="inferred from homology"/>
<dbReference type="Pfam" id="PF03162">
    <property type="entry name" value="Y_phosphatase2"/>
    <property type="match status" value="1"/>
</dbReference>
<comment type="subcellular location">
    <subcellularLocation>
        <location evidence="1">Cytoplasm</location>
    </subcellularLocation>
</comment>
<accession>A0A8H8RA84</accession>
<gene>
    <name evidence="10" type="primary">DSP1</name>
    <name evidence="10" type="ORF">LHYA1_G000609</name>
</gene>
<evidence type="ECO:0000256" key="2">
    <source>
        <dbReference type="ARBA" id="ARBA00012527"/>
    </source>
</evidence>
<dbReference type="PANTHER" id="PTHR31126">
    <property type="entry name" value="TYROSINE-PROTEIN PHOSPHATASE"/>
    <property type="match status" value="1"/>
</dbReference>